<name>A0A1Y2JR58_BRAJP</name>
<protein>
    <submittedName>
        <fullName evidence="1">Uncharacterized protein</fullName>
    </submittedName>
</protein>
<gene>
    <name evidence="1" type="ORF">BSZ19_16175</name>
</gene>
<sequence length="228" mass="24204">MSAANIIVASDGAHLVSDSLVWSTADQTITAICNKAILLPQVNAAATIRAEAFVVFQAVSLALSTMTASGFDEFKQTIGPTLMELNDRMAAMGAASPFEVSVAGISEQNGPSGFRITTLQGEGGHLEPWQIVEMPRGFSPCPCNTDAQETEIRSALETAPRNLESHAIAALKTQRDIAKRDHLAGREPCWVGGFAQLTTISAGGISTRIIHRWPDDVVGARLAAGQKY</sequence>
<dbReference type="AlphaFoldDB" id="A0A1Y2JR58"/>
<dbReference type="EMBL" id="NAFL01000243">
    <property type="protein sequence ID" value="OSJ33180.1"/>
    <property type="molecule type" value="Genomic_DNA"/>
</dbReference>
<evidence type="ECO:0000313" key="1">
    <source>
        <dbReference type="EMBL" id="OSJ33180.1"/>
    </source>
</evidence>
<accession>A0A1Y2JR58</accession>
<dbReference type="Proteomes" id="UP000193335">
    <property type="component" value="Unassembled WGS sequence"/>
</dbReference>
<comment type="caution">
    <text evidence="1">The sequence shown here is derived from an EMBL/GenBank/DDBJ whole genome shotgun (WGS) entry which is preliminary data.</text>
</comment>
<evidence type="ECO:0000313" key="2">
    <source>
        <dbReference type="Proteomes" id="UP000193335"/>
    </source>
</evidence>
<reference evidence="1 2" key="1">
    <citation type="submission" date="2017-03" db="EMBL/GenBank/DDBJ databases">
        <title>Whole genome sequences of fourteen strains of Bradyrhizobium canariense and one strain of Bradyrhizobium japonicum isolated from Lupinus (Papilionoideae: Genisteae) species in Algeria.</title>
        <authorList>
            <person name="Crovadore J."/>
            <person name="Chekireb D."/>
            <person name="Brachmann A."/>
            <person name="Chablais R."/>
            <person name="Cochard B."/>
            <person name="Lefort F."/>
        </authorList>
    </citation>
    <scope>NUCLEOTIDE SEQUENCE [LARGE SCALE GENOMIC DNA]</scope>
    <source>
        <strain evidence="1 2">UBMA197</strain>
    </source>
</reference>
<organism evidence="1 2">
    <name type="scientific">Bradyrhizobium japonicum</name>
    <dbReference type="NCBI Taxonomy" id="375"/>
    <lineage>
        <taxon>Bacteria</taxon>
        <taxon>Pseudomonadati</taxon>
        <taxon>Pseudomonadota</taxon>
        <taxon>Alphaproteobacteria</taxon>
        <taxon>Hyphomicrobiales</taxon>
        <taxon>Nitrobacteraceae</taxon>
        <taxon>Bradyrhizobium</taxon>
    </lineage>
</organism>
<proteinExistence type="predicted"/>
<dbReference type="RefSeq" id="WP_085400681.1">
    <property type="nucleotide sequence ID" value="NZ_NAFL01000243.1"/>
</dbReference>